<proteinExistence type="predicted"/>
<dbReference type="PATRIC" id="fig|189381.10.peg.1385"/>
<name>A0A0J5TM44_9BACI</name>
<evidence type="ECO:0000313" key="2">
    <source>
        <dbReference type="EMBL" id="KZE52925.1"/>
    </source>
</evidence>
<dbReference type="RefSeq" id="WP_048005777.1">
    <property type="nucleotide sequence ID" value="NZ_CAXQIX010000016.1"/>
</dbReference>
<protein>
    <submittedName>
        <fullName evidence="2">Uncharacterized protein</fullName>
    </submittedName>
</protein>
<gene>
    <name evidence="2" type="ORF">AV649_12035</name>
</gene>
<dbReference type="InterPro" id="IPR002645">
    <property type="entry name" value="STAS_dom"/>
</dbReference>
<evidence type="ECO:0000313" key="3">
    <source>
        <dbReference type="Proteomes" id="UP000076510"/>
    </source>
</evidence>
<accession>A0A0J5TM44</accession>
<dbReference type="AlphaFoldDB" id="A0A0J5TM44"/>
<organism evidence="2 3">
    <name type="scientific">Rossellomorea marisflavi</name>
    <dbReference type="NCBI Taxonomy" id="189381"/>
    <lineage>
        <taxon>Bacteria</taxon>
        <taxon>Bacillati</taxon>
        <taxon>Bacillota</taxon>
        <taxon>Bacilli</taxon>
        <taxon>Bacillales</taxon>
        <taxon>Bacillaceae</taxon>
        <taxon>Rossellomorea</taxon>
    </lineage>
</organism>
<dbReference type="Pfam" id="PF01740">
    <property type="entry name" value="STAS"/>
    <property type="match status" value="1"/>
</dbReference>
<dbReference type="CDD" id="cd07041">
    <property type="entry name" value="STAS_RsbR_RsbS_like"/>
    <property type="match status" value="1"/>
</dbReference>
<dbReference type="OrthoDB" id="9800154at2"/>
<keyword evidence="1" id="KW-0597">Phosphoprotein</keyword>
<dbReference type="PROSITE" id="PS50801">
    <property type="entry name" value="STAS"/>
    <property type="match status" value="1"/>
</dbReference>
<dbReference type="InterPro" id="IPR036513">
    <property type="entry name" value="STAS_dom_sf"/>
</dbReference>
<dbReference type="SUPFAM" id="SSF52091">
    <property type="entry name" value="SpoIIaa-like"/>
    <property type="match status" value="1"/>
</dbReference>
<evidence type="ECO:0000256" key="1">
    <source>
        <dbReference type="ARBA" id="ARBA00022553"/>
    </source>
</evidence>
<dbReference type="EMBL" id="LQQY01000003">
    <property type="protein sequence ID" value="KZE52925.1"/>
    <property type="molecule type" value="Genomic_DNA"/>
</dbReference>
<sequence>MTTHSLALYEYLNENAYHFTEEWANRQRVKYGSHYSSDAPRDVQERVKEQNATYARLLAKCLIRPEEEMKEAIDEWTKKTAADRSRSTTTLDEVVRNSAVFRRVYWNFVKKFVNESDLEIGVEEIFLWEEQLNSSLDYVLERFTSHYLTYIMDRLQAQSDLINELSSPVISLTDEIGLLPLIGEIDTARARSILEGTLQQSSDSQLSTLIIDLSGVLLIDTMVAQQLFHLVDALNLLGVKSILTGIRPEVAQTAIHLGLDFSEVRTENSLKRIMTSIFAI</sequence>
<dbReference type="InterPro" id="IPR051932">
    <property type="entry name" value="Bact_StressResp_Reg"/>
</dbReference>
<dbReference type="Gene3D" id="3.30.750.24">
    <property type="entry name" value="STAS domain"/>
    <property type="match status" value="1"/>
</dbReference>
<reference evidence="3" key="1">
    <citation type="submission" date="2016-01" db="EMBL/GenBank/DDBJ databases">
        <title>Whole genome sequencing of Bhargavaea cecembensis T14.</title>
        <authorList>
            <person name="Hong K.W."/>
        </authorList>
    </citation>
    <scope>NUCLEOTIDE SEQUENCE [LARGE SCALE GENOMIC DNA]</scope>
    <source>
        <strain evidence="3">M19</strain>
    </source>
</reference>
<dbReference type="PANTHER" id="PTHR33745:SF3">
    <property type="entry name" value="RSBT CO-ANTAGONIST PROTEIN RSBRC"/>
    <property type="match status" value="1"/>
</dbReference>
<comment type="caution">
    <text evidence="2">The sequence shown here is derived from an EMBL/GenBank/DDBJ whole genome shotgun (WGS) entry which is preliminary data.</text>
</comment>
<dbReference type="Gene3D" id="1.10.490.70">
    <property type="entry name" value="Histidine kinase N-terminal domain"/>
    <property type="match status" value="1"/>
</dbReference>
<dbReference type="PANTHER" id="PTHR33745">
    <property type="entry name" value="RSBT ANTAGONIST PROTEIN RSBS-RELATED"/>
    <property type="match status" value="1"/>
</dbReference>
<dbReference type="Proteomes" id="UP000076510">
    <property type="component" value="Unassembled WGS sequence"/>
</dbReference>